<keyword evidence="8" id="KW-1185">Reference proteome</keyword>
<feature type="transmembrane region" description="Helical" evidence="6">
    <location>
        <begin position="241"/>
        <end position="263"/>
    </location>
</feature>
<dbReference type="KEGG" id="ppd:Ppro_0783"/>
<dbReference type="eggNOG" id="COG0628">
    <property type="taxonomic scope" value="Bacteria"/>
</dbReference>
<dbReference type="RefSeq" id="WP_011734725.1">
    <property type="nucleotide sequence ID" value="NC_008609.1"/>
</dbReference>
<feature type="transmembrane region" description="Helical" evidence="6">
    <location>
        <begin position="312"/>
        <end position="342"/>
    </location>
</feature>
<keyword evidence="4 6" id="KW-1133">Transmembrane helix</keyword>
<dbReference type="InterPro" id="IPR002549">
    <property type="entry name" value="AI-2E-like"/>
</dbReference>
<feature type="transmembrane region" description="Helical" evidence="6">
    <location>
        <begin position="160"/>
        <end position="178"/>
    </location>
</feature>
<evidence type="ECO:0000256" key="4">
    <source>
        <dbReference type="ARBA" id="ARBA00022989"/>
    </source>
</evidence>
<gene>
    <name evidence="7" type="ordered locus">Ppro_0783</name>
</gene>
<reference evidence="7 8" key="1">
    <citation type="submission" date="2006-10" db="EMBL/GenBank/DDBJ databases">
        <title>Complete sequence of chromosome of Pelobacter propionicus DSM 2379.</title>
        <authorList>
            <consortium name="US DOE Joint Genome Institute"/>
            <person name="Copeland A."/>
            <person name="Lucas S."/>
            <person name="Lapidus A."/>
            <person name="Barry K."/>
            <person name="Detter J.C."/>
            <person name="Glavina del Rio T."/>
            <person name="Hammon N."/>
            <person name="Israni S."/>
            <person name="Dalin E."/>
            <person name="Tice H."/>
            <person name="Pitluck S."/>
            <person name="Saunders E."/>
            <person name="Brettin T."/>
            <person name="Bruce D."/>
            <person name="Han C."/>
            <person name="Tapia R."/>
            <person name="Schmutz J."/>
            <person name="Larimer F."/>
            <person name="Land M."/>
            <person name="Hauser L."/>
            <person name="Kyrpides N."/>
            <person name="Kim E."/>
            <person name="Lovley D."/>
            <person name="Richardson P."/>
        </authorList>
    </citation>
    <scope>NUCLEOTIDE SEQUENCE [LARGE SCALE GENOMIC DNA]</scope>
    <source>
        <strain evidence="8">DSM 2379 / NBRC 103807 / OttBd1</strain>
    </source>
</reference>
<dbReference type="STRING" id="338966.Ppro_0783"/>
<evidence type="ECO:0000256" key="1">
    <source>
        <dbReference type="ARBA" id="ARBA00004141"/>
    </source>
</evidence>
<evidence type="ECO:0008006" key="9">
    <source>
        <dbReference type="Google" id="ProtNLM"/>
    </source>
</evidence>
<accession>A1AM43</accession>
<dbReference type="HOGENOM" id="CLU_041771_2_3_7"/>
<comment type="subcellular location">
    <subcellularLocation>
        <location evidence="1">Membrane</location>
        <topology evidence="1">Multi-pass membrane protein</topology>
    </subcellularLocation>
</comment>
<dbReference type="Pfam" id="PF01594">
    <property type="entry name" value="AI-2E_transport"/>
    <property type="match status" value="1"/>
</dbReference>
<dbReference type="GO" id="GO:0016020">
    <property type="term" value="C:membrane"/>
    <property type="evidence" value="ECO:0007669"/>
    <property type="project" value="UniProtKB-SubCell"/>
</dbReference>
<dbReference type="Proteomes" id="UP000006732">
    <property type="component" value="Chromosome"/>
</dbReference>
<dbReference type="PANTHER" id="PTHR21716">
    <property type="entry name" value="TRANSMEMBRANE PROTEIN"/>
    <property type="match status" value="1"/>
</dbReference>
<keyword evidence="5 6" id="KW-0472">Membrane</keyword>
<evidence type="ECO:0000256" key="3">
    <source>
        <dbReference type="ARBA" id="ARBA00022692"/>
    </source>
</evidence>
<feature type="transmembrane region" description="Helical" evidence="6">
    <location>
        <begin position="59"/>
        <end position="82"/>
    </location>
</feature>
<sequence length="353" mass="38721">MDRTLLNTLFGYTFTLLMCYLLFTILAPFLTTMVWAGTIGAISYPLYDKLLARFRCRENLAAVAMTTLVVLALIIPLVGLIFTLARETALAYQYIEGVTSGQSGSFMESILRHPQVSPLLDRIRPLTGSFNLELDSMLLPALKRGLASLLNYSTGIVKNFLGFLIKLMLMLITLFFIYRDGRHFLRRFWPVVGIDEKMRATIATTITRVLDAVLYGFLLTCLVQGTLGGLGFWVAGLPSPFLFGILMTVCAPIPLIGTAMIWMPGAIYLLTQGRILAGVLLMVWSAVAVSGIDNIIRPLFISGRAKLPIPVVIFGVLGGLLAFGLTGVVAGPVIVALFLVFFESYGEKEMAEE</sequence>
<evidence type="ECO:0000313" key="8">
    <source>
        <dbReference type="Proteomes" id="UP000006732"/>
    </source>
</evidence>
<organism evidence="7 8">
    <name type="scientific">Pelobacter propionicus (strain DSM 2379 / NBRC 103807 / OttBd1)</name>
    <dbReference type="NCBI Taxonomy" id="338966"/>
    <lineage>
        <taxon>Bacteria</taxon>
        <taxon>Pseudomonadati</taxon>
        <taxon>Thermodesulfobacteriota</taxon>
        <taxon>Desulfuromonadia</taxon>
        <taxon>Desulfuromonadales</taxon>
        <taxon>Desulfuromonadaceae</taxon>
        <taxon>Pelobacter</taxon>
    </lineage>
</organism>
<evidence type="ECO:0000256" key="2">
    <source>
        <dbReference type="ARBA" id="ARBA00009773"/>
    </source>
</evidence>
<evidence type="ECO:0000256" key="5">
    <source>
        <dbReference type="ARBA" id="ARBA00023136"/>
    </source>
</evidence>
<feature type="transmembrane region" description="Helical" evidence="6">
    <location>
        <begin position="212"/>
        <end position="235"/>
    </location>
</feature>
<proteinExistence type="inferred from homology"/>
<protein>
    <recommendedName>
        <fullName evidence="9">AI-2E family transporter</fullName>
    </recommendedName>
</protein>
<dbReference type="AlphaFoldDB" id="A1AM43"/>
<dbReference type="OrthoDB" id="9773730at2"/>
<evidence type="ECO:0000256" key="6">
    <source>
        <dbReference type="SAM" id="Phobius"/>
    </source>
</evidence>
<keyword evidence="3 6" id="KW-0812">Transmembrane</keyword>
<dbReference type="PANTHER" id="PTHR21716:SF4">
    <property type="entry name" value="TRANSMEMBRANE PROTEIN 245"/>
    <property type="match status" value="1"/>
</dbReference>
<dbReference type="EMBL" id="CP000482">
    <property type="protein sequence ID" value="ABK98413.1"/>
    <property type="molecule type" value="Genomic_DNA"/>
</dbReference>
<comment type="similarity">
    <text evidence="2">Belongs to the autoinducer-2 exporter (AI-2E) (TC 2.A.86) family.</text>
</comment>
<feature type="transmembrane region" description="Helical" evidence="6">
    <location>
        <begin position="275"/>
        <end position="292"/>
    </location>
</feature>
<feature type="transmembrane region" description="Helical" evidence="6">
    <location>
        <begin position="20"/>
        <end position="47"/>
    </location>
</feature>
<evidence type="ECO:0000313" key="7">
    <source>
        <dbReference type="EMBL" id="ABK98413.1"/>
    </source>
</evidence>
<name>A1AM43_PELPD</name>